<dbReference type="PANTHER" id="PTHR31841">
    <property type="entry name" value="PROTEIN FAM72A-RELATED"/>
    <property type="match status" value="1"/>
</dbReference>
<gene>
    <name evidence="3" type="primary">LOC111109601</name>
</gene>
<keyword evidence="2" id="KW-1185">Reference proteome</keyword>
<dbReference type="OrthoDB" id="2526683at2759"/>
<dbReference type="RefSeq" id="XP_022301501.1">
    <property type="nucleotide sequence ID" value="XM_022445793.1"/>
</dbReference>
<accession>A0A8B8BEN6</accession>
<comment type="similarity">
    <text evidence="1">Belongs to the FAM72 family.</text>
</comment>
<dbReference type="Proteomes" id="UP000694844">
    <property type="component" value="Chromosome 8"/>
</dbReference>
<dbReference type="PANTHER" id="PTHR31841:SF1">
    <property type="entry name" value="PROTEIN FAM72A-RELATED"/>
    <property type="match status" value="1"/>
</dbReference>
<dbReference type="KEGG" id="cvn:111109601"/>
<dbReference type="AlphaFoldDB" id="A0A8B8BEN6"/>
<sequence>MSNKSDMDPKFYEKEVFFLDCRNCENTVCRRAMESVLVADSQTKLFSTDCPEKSFVDLTGERFETDTCNCQLENVACICCGSVIGYNVRLPCKSCLQSCNNGHLWMFYTEKITPYQRFDRKGEAVLQWGDIPDWSHDHAVDFLIDECLR</sequence>
<dbReference type="InterPro" id="IPR026768">
    <property type="entry name" value="YPEH2ZP"/>
</dbReference>
<dbReference type="Pfam" id="PF14976">
    <property type="entry name" value="YPEH2ZP"/>
    <property type="match status" value="1"/>
</dbReference>
<reference evidence="3" key="1">
    <citation type="submission" date="2025-08" db="UniProtKB">
        <authorList>
            <consortium name="RefSeq"/>
        </authorList>
    </citation>
    <scope>IDENTIFICATION</scope>
    <source>
        <tissue evidence="3">Whole sample</tissue>
    </source>
</reference>
<proteinExistence type="inferred from homology"/>
<name>A0A8B8BEN6_CRAVI</name>
<protein>
    <submittedName>
        <fullName evidence="3">Protein FAM72A-like</fullName>
    </submittedName>
</protein>
<evidence type="ECO:0000256" key="1">
    <source>
        <dbReference type="ARBA" id="ARBA00006888"/>
    </source>
</evidence>
<evidence type="ECO:0000313" key="3">
    <source>
        <dbReference type="RefSeq" id="XP_022301501.1"/>
    </source>
</evidence>
<evidence type="ECO:0000313" key="2">
    <source>
        <dbReference type="Proteomes" id="UP000694844"/>
    </source>
</evidence>
<dbReference type="GO" id="GO:0005829">
    <property type="term" value="C:cytosol"/>
    <property type="evidence" value="ECO:0007669"/>
    <property type="project" value="UniProtKB-ARBA"/>
</dbReference>
<dbReference type="GeneID" id="111109601"/>
<organism evidence="2 3">
    <name type="scientific">Crassostrea virginica</name>
    <name type="common">Eastern oyster</name>
    <dbReference type="NCBI Taxonomy" id="6565"/>
    <lineage>
        <taxon>Eukaryota</taxon>
        <taxon>Metazoa</taxon>
        <taxon>Spiralia</taxon>
        <taxon>Lophotrochozoa</taxon>
        <taxon>Mollusca</taxon>
        <taxon>Bivalvia</taxon>
        <taxon>Autobranchia</taxon>
        <taxon>Pteriomorphia</taxon>
        <taxon>Ostreida</taxon>
        <taxon>Ostreoidea</taxon>
        <taxon>Ostreidae</taxon>
        <taxon>Crassostrea</taxon>
    </lineage>
</organism>